<dbReference type="Pfam" id="PF13855">
    <property type="entry name" value="LRR_8"/>
    <property type="match status" value="1"/>
</dbReference>
<dbReference type="InterPro" id="IPR046956">
    <property type="entry name" value="RLP23-like"/>
</dbReference>
<name>A0A5B6YV36_DAVIN</name>
<keyword evidence="9" id="KW-0325">Glycoprotein</keyword>
<dbReference type="PANTHER" id="PTHR48063">
    <property type="entry name" value="LRR RECEPTOR-LIKE KINASE"/>
    <property type="match status" value="1"/>
</dbReference>
<dbReference type="FunFam" id="3.80.10.10:FF:000111">
    <property type="entry name" value="LRR receptor-like serine/threonine-protein kinase ERECTA"/>
    <property type="match status" value="1"/>
</dbReference>
<comment type="subcellular location">
    <subcellularLocation>
        <location evidence="1">Membrane</location>
        <topology evidence="1">Single-pass type I membrane protein</topology>
    </subcellularLocation>
</comment>
<dbReference type="Pfam" id="PF00560">
    <property type="entry name" value="LRR_1"/>
    <property type="match status" value="6"/>
</dbReference>
<accession>A0A5B6YV36</accession>
<evidence type="ECO:0000256" key="6">
    <source>
        <dbReference type="ARBA" id="ARBA00022737"/>
    </source>
</evidence>
<keyword evidence="5" id="KW-0732">Signal</keyword>
<keyword evidence="4 10" id="KW-0812">Transmembrane</keyword>
<evidence type="ECO:0000256" key="1">
    <source>
        <dbReference type="ARBA" id="ARBA00004479"/>
    </source>
</evidence>
<dbReference type="InterPro" id="IPR001611">
    <property type="entry name" value="Leu-rich_rpt"/>
</dbReference>
<evidence type="ECO:0000256" key="9">
    <source>
        <dbReference type="ARBA" id="ARBA00023180"/>
    </source>
</evidence>
<dbReference type="AlphaFoldDB" id="A0A5B6YV36"/>
<dbReference type="Gene3D" id="3.80.10.10">
    <property type="entry name" value="Ribonuclease Inhibitor"/>
    <property type="match status" value="1"/>
</dbReference>
<feature type="transmembrane region" description="Helical" evidence="10">
    <location>
        <begin position="361"/>
        <end position="384"/>
    </location>
</feature>
<reference evidence="11" key="1">
    <citation type="submission" date="2019-08" db="EMBL/GenBank/DDBJ databases">
        <title>Reference gene set and small RNA set construction with multiple tissues from Davidia involucrata Baill.</title>
        <authorList>
            <person name="Yang H."/>
            <person name="Zhou C."/>
            <person name="Li G."/>
            <person name="Wang J."/>
            <person name="Gao P."/>
            <person name="Wang M."/>
            <person name="Wang R."/>
            <person name="Zhao Y."/>
        </authorList>
    </citation>
    <scope>NUCLEOTIDE SEQUENCE</scope>
    <source>
        <tissue evidence="11">Mixed with DoveR01_LX</tissue>
    </source>
</reference>
<sequence>MIEEGIRRIDLLRWRSLIIQLIHQIQKDGRTKQIGSSLHLSNNLLSGRIPDCWMNWQSVEMINLENNNLMGNIPDSMGYLGFLQSLHLRNNNLSGNLPMSLQNCTKLTLVDLAENEFIGSIPAWIGKRISGLMLLNLRSNKFQGNIPNELCYLTSLQILDLAHNNLWGTIRRCFKIFRGMAVKQNFFGIFKYWLGSTTITRPQEKSILVTKGKEYEYSSILGLVTNMDLSKNNLSGKIPSELTSLLELQSLNLFENHFTGRIPEKIGDMRQLESLDFSVNQLFGEIPSSMSSLTFLSNLNLSCNNMTGRIPSSTQLQGFSESSFAGNCRCGPPLTENCNENVLAPNAGNEGEEDEGFKVDWFFIVSMVLGFVVGFWAVLGPLLFNMSWRIAYF</sequence>
<proteinExistence type="inferred from homology"/>
<keyword evidence="8 10" id="KW-0472">Membrane</keyword>
<evidence type="ECO:0000256" key="4">
    <source>
        <dbReference type="ARBA" id="ARBA00022692"/>
    </source>
</evidence>
<protein>
    <submittedName>
        <fullName evidence="11">Uncharacterized protein</fullName>
    </submittedName>
</protein>
<organism evidence="11">
    <name type="scientific">Davidia involucrata</name>
    <name type="common">Dove tree</name>
    <dbReference type="NCBI Taxonomy" id="16924"/>
    <lineage>
        <taxon>Eukaryota</taxon>
        <taxon>Viridiplantae</taxon>
        <taxon>Streptophyta</taxon>
        <taxon>Embryophyta</taxon>
        <taxon>Tracheophyta</taxon>
        <taxon>Spermatophyta</taxon>
        <taxon>Magnoliopsida</taxon>
        <taxon>eudicotyledons</taxon>
        <taxon>Gunneridae</taxon>
        <taxon>Pentapetalae</taxon>
        <taxon>asterids</taxon>
        <taxon>Cornales</taxon>
        <taxon>Nyssaceae</taxon>
        <taxon>Davidia</taxon>
    </lineage>
</organism>
<evidence type="ECO:0000256" key="5">
    <source>
        <dbReference type="ARBA" id="ARBA00022729"/>
    </source>
</evidence>
<evidence type="ECO:0000256" key="8">
    <source>
        <dbReference type="ARBA" id="ARBA00023136"/>
    </source>
</evidence>
<comment type="similarity">
    <text evidence="2">Belongs to the RLP family.</text>
</comment>
<evidence type="ECO:0000256" key="7">
    <source>
        <dbReference type="ARBA" id="ARBA00022989"/>
    </source>
</evidence>
<gene>
    <name evidence="11" type="ORF">Din_005225</name>
</gene>
<dbReference type="PANTHER" id="PTHR48063:SF98">
    <property type="entry name" value="LRR RECEPTOR-LIKE SERINE_THREONINE-PROTEIN KINASE FLS2"/>
    <property type="match status" value="1"/>
</dbReference>
<keyword evidence="7 10" id="KW-1133">Transmembrane helix</keyword>
<dbReference type="EMBL" id="GHES01005225">
    <property type="protein sequence ID" value="MPA35784.1"/>
    <property type="molecule type" value="Transcribed_RNA"/>
</dbReference>
<evidence type="ECO:0000313" key="11">
    <source>
        <dbReference type="EMBL" id="MPA35784.1"/>
    </source>
</evidence>
<dbReference type="GO" id="GO:0016020">
    <property type="term" value="C:membrane"/>
    <property type="evidence" value="ECO:0007669"/>
    <property type="project" value="UniProtKB-SubCell"/>
</dbReference>
<dbReference type="SUPFAM" id="SSF52047">
    <property type="entry name" value="RNI-like"/>
    <property type="match status" value="1"/>
</dbReference>
<dbReference type="FunFam" id="3.80.10.10:FF:000041">
    <property type="entry name" value="LRR receptor-like serine/threonine-protein kinase ERECTA"/>
    <property type="match status" value="1"/>
</dbReference>
<keyword evidence="6" id="KW-0677">Repeat</keyword>
<dbReference type="InterPro" id="IPR032675">
    <property type="entry name" value="LRR_dom_sf"/>
</dbReference>
<evidence type="ECO:0000256" key="10">
    <source>
        <dbReference type="SAM" id="Phobius"/>
    </source>
</evidence>
<evidence type="ECO:0000256" key="2">
    <source>
        <dbReference type="ARBA" id="ARBA00009592"/>
    </source>
</evidence>
<keyword evidence="3" id="KW-0433">Leucine-rich repeat</keyword>
<evidence type="ECO:0000256" key="3">
    <source>
        <dbReference type="ARBA" id="ARBA00022614"/>
    </source>
</evidence>